<sequence>MLGCNHGNGRCPRGEKDGGSLASILFEKRGLTLRAPLEKCYRCVVLHEKHINVLQYKESHCSSTLHHQGLETLCAEINGDALLYSMFRFNTPAVPCPFKGSFVFNYSRGHGECANPPSTVDSCTDDSHLLLRFQACADVIGSESRNGRRSRLCVAPDRPSVSSVTRFVYGNFSPVMRVRQLHAMFC</sequence>
<dbReference type="Pfam" id="PF23071">
    <property type="entry name" value="DUF7044"/>
    <property type="match status" value="1"/>
</dbReference>
<evidence type="ECO:0000259" key="2">
    <source>
        <dbReference type="Pfam" id="PF23071"/>
    </source>
</evidence>
<dbReference type="InterPro" id="IPR055470">
    <property type="entry name" value="DUF7042"/>
</dbReference>
<dbReference type="Pfam" id="PF23069">
    <property type="entry name" value="DUF7042"/>
    <property type="match status" value="1"/>
</dbReference>
<name>A0AAV4T814_9ARAC</name>
<comment type="caution">
    <text evidence="3">The sequence shown here is derived from an EMBL/GenBank/DDBJ whole genome shotgun (WGS) entry which is preliminary data.</text>
</comment>
<evidence type="ECO:0000313" key="3">
    <source>
        <dbReference type="EMBL" id="GIY42250.1"/>
    </source>
</evidence>
<feature type="domain" description="DUF7044" evidence="2">
    <location>
        <begin position="34"/>
        <end position="75"/>
    </location>
</feature>
<evidence type="ECO:0000313" key="4">
    <source>
        <dbReference type="Proteomes" id="UP001054837"/>
    </source>
</evidence>
<gene>
    <name evidence="3" type="primary">X975_20659</name>
    <name evidence="3" type="ORF">CDAR_236221</name>
</gene>
<protein>
    <submittedName>
        <fullName evidence="3">Uncharacterized protein</fullName>
    </submittedName>
</protein>
<keyword evidence="4" id="KW-1185">Reference proteome</keyword>
<dbReference type="Proteomes" id="UP001054837">
    <property type="component" value="Unassembled WGS sequence"/>
</dbReference>
<dbReference type="GO" id="GO:0061909">
    <property type="term" value="P:autophagosome-lysosome fusion"/>
    <property type="evidence" value="ECO:0007669"/>
    <property type="project" value="TreeGrafter"/>
</dbReference>
<proteinExistence type="predicted"/>
<feature type="domain" description="DUF7042" evidence="1">
    <location>
        <begin position="94"/>
        <end position="146"/>
    </location>
</feature>
<dbReference type="EMBL" id="BPLQ01009171">
    <property type="protein sequence ID" value="GIY42250.1"/>
    <property type="molecule type" value="Genomic_DNA"/>
</dbReference>
<dbReference type="AlphaFoldDB" id="A0AAV4T814"/>
<dbReference type="InterPro" id="IPR055472">
    <property type="entry name" value="DUF7044"/>
</dbReference>
<dbReference type="PANTHER" id="PTHR22255:SF9">
    <property type="entry name" value="LP06548P"/>
    <property type="match status" value="1"/>
</dbReference>
<reference evidence="3 4" key="1">
    <citation type="submission" date="2021-06" db="EMBL/GenBank/DDBJ databases">
        <title>Caerostris darwini draft genome.</title>
        <authorList>
            <person name="Kono N."/>
            <person name="Arakawa K."/>
        </authorList>
    </citation>
    <scope>NUCLEOTIDE SEQUENCE [LARGE SCALE GENOMIC DNA]</scope>
</reference>
<accession>A0AAV4T814</accession>
<dbReference type="PANTHER" id="PTHR22255">
    <property type="entry name" value="LP06548P"/>
    <property type="match status" value="1"/>
</dbReference>
<organism evidence="3 4">
    <name type="scientific">Caerostris darwini</name>
    <dbReference type="NCBI Taxonomy" id="1538125"/>
    <lineage>
        <taxon>Eukaryota</taxon>
        <taxon>Metazoa</taxon>
        <taxon>Ecdysozoa</taxon>
        <taxon>Arthropoda</taxon>
        <taxon>Chelicerata</taxon>
        <taxon>Arachnida</taxon>
        <taxon>Araneae</taxon>
        <taxon>Araneomorphae</taxon>
        <taxon>Entelegynae</taxon>
        <taxon>Araneoidea</taxon>
        <taxon>Araneidae</taxon>
        <taxon>Caerostris</taxon>
    </lineage>
</organism>
<evidence type="ECO:0000259" key="1">
    <source>
        <dbReference type="Pfam" id="PF23069"/>
    </source>
</evidence>